<dbReference type="STRING" id="1182541.W9YGW8"/>
<evidence type="ECO:0000313" key="2">
    <source>
        <dbReference type="EMBL" id="EXJ81524.1"/>
    </source>
</evidence>
<reference evidence="2 3" key="1">
    <citation type="submission" date="2013-03" db="EMBL/GenBank/DDBJ databases">
        <title>The Genome Sequence of Capronia coronata CBS 617.96.</title>
        <authorList>
            <consortium name="The Broad Institute Genomics Platform"/>
            <person name="Cuomo C."/>
            <person name="de Hoog S."/>
            <person name="Gorbushina A."/>
            <person name="Walker B."/>
            <person name="Young S.K."/>
            <person name="Zeng Q."/>
            <person name="Gargeya S."/>
            <person name="Fitzgerald M."/>
            <person name="Haas B."/>
            <person name="Abouelleil A."/>
            <person name="Allen A.W."/>
            <person name="Alvarado L."/>
            <person name="Arachchi H.M."/>
            <person name="Berlin A.M."/>
            <person name="Chapman S.B."/>
            <person name="Gainer-Dewar J."/>
            <person name="Goldberg J."/>
            <person name="Griggs A."/>
            <person name="Gujja S."/>
            <person name="Hansen M."/>
            <person name="Howarth C."/>
            <person name="Imamovic A."/>
            <person name="Ireland A."/>
            <person name="Larimer J."/>
            <person name="McCowan C."/>
            <person name="Murphy C."/>
            <person name="Pearson M."/>
            <person name="Poon T.W."/>
            <person name="Priest M."/>
            <person name="Roberts A."/>
            <person name="Saif S."/>
            <person name="Shea T."/>
            <person name="Sisk P."/>
            <person name="Sykes S."/>
            <person name="Wortman J."/>
            <person name="Nusbaum C."/>
            <person name="Birren B."/>
        </authorList>
    </citation>
    <scope>NUCLEOTIDE SEQUENCE [LARGE SCALE GENOMIC DNA]</scope>
    <source>
        <strain evidence="2 3">CBS 617.96</strain>
    </source>
</reference>
<keyword evidence="3" id="KW-1185">Reference proteome</keyword>
<feature type="transmembrane region" description="Helical" evidence="1">
    <location>
        <begin position="65"/>
        <end position="84"/>
    </location>
</feature>
<name>W9YGW8_9EURO</name>
<keyword evidence="1" id="KW-1133">Transmembrane helix</keyword>
<dbReference type="AlphaFoldDB" id="W9YGW8"/>
<dbReference type="OrthoDB" id="9986881at2759"/>
<evidence type="ECO:0000256" key="1">
    <source>
        <dbReference type="SAM" id="Phobius"/>
    </source>
</evidence>
<proteinExistence type="predicted"/>
<keyword evidence="1" id="KW-0472">Membrane</keyword>
<evidence type="ECO:0000313" key="3">
    <source>
        <dbReference type="Proteomes" id="UP000019484"/>
    </source>
</evidence>
<comment type="caution">
    <text evidence="2">The sequence shown here is derived from an EMBL/GenBank/DDBJ whole genome shotgun (WGS) entry which is preliminary data.</text>
</comment>
<accession>W9YGW8</accession>
<organism evidence="2 3">
    <name type="scientific">Capronia coronata CBS 617.96</name>
    <dbReference type="NCBI Taxonomy" id="1182541"/>
    <lineage>
        <taxon>Eukaryota</taxon>
        <taxon>Fungi</taxon>
        <taxon>Dikarya</taxon>
        <taxon>Ascomycota</taxon>
        <taxon>Pezizomycotina</taxon>
        <taxon>Eurotiomycetes</taxon>
        <taxon>Chaetothyriomycetidae</taxon>
        <taxon>Chaetothyriales</taxon>
        <taxon>Herpotrichiellaceae</taxon>
        <taxon>Capronia</taxon>
    </lineage>
</organism>
<dbReference type="RefSeq" id="XP_007726645.1">
    <property type="nucleotide sequence ID" value="XM_007728455.1"/>
</dbReference>
<keyword evidence="1" id="KW-0812">Transmembrane</keyword>
<dbReference type="HOGENOM" id="CLU_2413048_0_0_1"/>
<sequence>MAVGGWIVPIFVPDPYAPILLVKRAGQLSRITGKCYRSKIDLEEKPKSHYHDVSKPLCHGHGSPIVLLFTFYAATVYGTLYMLFDAYPVVYE</sequence>
<protein>
    <submittedName>
        <fullName evidence="2">Uncharacterized protein</fullName>
    </submittedName>
</protein>
<dbReference type="GeneID" id="19162444"/>
<dbReference type="Proteomes" id="UP000019484">
    <property type="component" value="Unassembled WGS sequence"/>
</dbReference>
<dbReference type="EMBL" id="AMWN01000007">
    <property type="protein sequence ID" value="EXJ81524.1"/>
    <property type="molecule type" value="Genomic_DNA"/>
</dbReference>
<gene>
    <name evidence="2" type="ORF">A1O1_07588</name>
</gene>